<dbReference type="PROSITE" id="PS51801">
    <property type="entry name" value="ZF_CCHC_NOA"/>
    <property type="match status" value="1"/>
</dbReference>
<dbReference type="InterPro" id="IPR034735">
    <property type="entry name" value="NEMO_ZF"/>
</dbReference>
<evidence type="ECO:0000256" key="17">
    <source>
        <dbReference type="PROSITE-ProRule" id="PRU01142"/>
    </source>
</evidence>
<dbReference type="GO" id="GO:0006954">
    <property type="term" value="P:inflammatory response"/>
    <property type="evidence" value="ECO:0007669"/>
    <property type="project" value="UniProtKB-KW"/>
</dbReference>
<comment type="function">
    <text evidence="13">Inhibits NF-kappa-B activation by blocking the interaction of RIPK1 with its downstream effector NEMO/IKBKG. Forms a ternary complex with NFKB1 and MAP3K8 but appears to function upstream of MAP3K8 in the TLR4 signaling pathway that regulates MAP3K8 activation. Involved in activation of the MEK/ERK signaling pathway during innate immune response; this function seems to be stimulus- and cell type specific. Required for stability of MAP3K8. Involved in regulation of apoptosis in endothelial cells; promotes TEK agonist-stimulated endothelial survival. May act as transcriptional coactivator when translocated to the nucleus. Enhances CHUK-mediated NF-kappa-B activation involving NF-kappa-B p50-p65 and p50-c-Rel complexes.</text>
</comment>
<evidence type="ECO:0000256" key="12">
    <source>
        <dbReference type="ARBA" id="ARBA00023198"/>
    </source>
</evidence>
<evidence type="ECO:0000256" key="8">
    <source>
        <dbReference type="ARBA" id="ARBA00022843"/>
    </source>
</evidence>
<feature type="region of interest" description="Disordered" evidence="19">
    <location>
        <begin position="107"/>
        <end position="127"/>
    </location>
</feature>
<keyword evidence="9" id="KW-0805">Transcription regulation</keyword>
<dbReference type="InterPro" id="IPR022008">
    <property type="entry name" value="EABR"/>
</dbReference>
<keyword evidence="12" id="KW-0395">Inflammatory response</keyword>
<reference evidence="21" key="1">
    <citation type="submission" date="2021-01" db="EMBL/GenBank/DDBJ databases">
        <title>A chromosome-scale assembly of European eel, Anguilla anguilla.</title>
        <authorList>
            <person name="Henkel C."/>
            <person name="Jong-Raadsen S.A."/>
            <person name="Dufour S."/>
            <person name="Weltzien F.-A."/>
            <person name="Palstra A.P."/>
            <person name="Pelster B."/>
            <person name="Spaink H.P."/>
            <person name="Van Den Thillart G.E."/>
            <person name="Jansen H."/>
            <person name="Zahm M."/>
            <person name="Klopp C."/>
            <person name="Cedric C."/>
            <person name="Louis A."/>
            <person name="Berthelot C."/>
            <person name="Parey E."/>
            <person name="Roest Crollius H."/>
            <person name="Montfort J."/>
            <person name="Robinson-Rechavi M."/>
            <person name="Bucao C."/>
            <person name="Bouchez O."/>
            <person name="Gislard M."/>
            <person name="Lluch J."/>
            <person name="Milhes M."/>
            <person name="Lampietro C."/>
            <person name="Lopez Roques C."/>
            <person name="Donnadieu C."/>
            <person name="Braasch I."/>
            <person name="Desvignes T."/>
            <person name="Postlethwait J."/>
            <person name="Bobe J."/>
            <person name="Guiguen Y."/>
            <person name="Dirks R."/>
        </authorList>
    </citation>
    <scope>NUCLEOTIDE SEQUENCE</scope>
    <source>
        <strain evidence="21">Tag_6206</strain>
        <tissue evidence="21">Liver</tissue>
    </source>
</reference>
<dbReference type="Proteomes" id="UP001044222">
    <property type="component" value="Chromosome 7"/>
</dbReference>
<evidence type="ECO:0000256" key="15">
    <source>
        <dbReference type="ARBA" id="ARBA00073020"/>
    </source>
</evidence>
<keyword evidence="7" id="KW-0862">Zinc</keyword>
<comment type="caution">
    <text evidence="21">The sequence shown here is derived from an EMBL/GenBank/DDBJ whole genome shotgun (WGS) entry which is preliminary data.</text>
</comment>
<feature type="coiled-coil region" evidence="18">
    <location>
        <begin position="202"/>
        <end position="282"/>
    </location>
</feature>
<dbReference type="PANTHER" id="PTHR31882">
    <property type="entry name" value="TNFAIP3-INTERACTING PROTEIN COILED COIL FAMILY MEMBER"/>
    <property type="match status" value="1"/>
</dbReference>
<evidence type="ECO:0000256" key="11">
    <source>
        <dbReference type="ARBA" id="ARBA00023163"/>
    </source>
</evidence>
<dbReference type="GO" id="GO:0071222">
    <property type="term" value="P:cellular response to lipopolysaccharide"/>
    <property type="evidence" value="ECO:0007669"/>
    <property type="project" value="TreeGrafter"/>
</dbReference>
<dbReference type="FunFam" id="1.20.5.990:FF:000005">
    <property type="entry name" value="TNFAIP3 interacting protein 2"/>
    <property type="match status" value="1"/>
</dbReference>
<keyword evidence="4" id="KW-0053">Apoptosis</keyword>
<evidence type="ECO:0000256" key="4">
    <source>
        <dbReference type="ARBA" id="ARBA00022703"/>
    </source>
</evidence>
<evidence type="ECO:0000256" key="6">
    <source>
        <dbReference type="ARBA" id="ARBA00022771"/>
    </source>
</evidence>
<evidence type="ECO:0000256" key="3">
    <source>
        <dbReference type="ARBA" id="ARBA00022553"/>
    </source>
</evidence>
<dbReference type="GO" id="GO:0043123">
    <property type="term" value="P:positive regulation of canonical NF-kappaB signal transduction"/>
    <property type="evidence" value="ECO:0007669"/>
    <property type="project" value="TreeGrafter"/>
</dbReference>
<keyword evidence="6 17" id="KW-0863">Zinc-finger</keyword>
<evidence type="ECO:0000256" key="18">
    <source>
        <dbReference type="SAM" id="Coils"/>
    </source>
</evidence>
<dbReference type="Pfam" id="PF12180">
    <property type="entry name" value="EABR"/>
    <property type="match status" value="1"/>
</dbReference>
<evidence type="ECO:0000313" key="21">
    <source>
        <dbReference type="EMBL" id="KAG5844966.1"/>
    </source>
</evidence>
<keyword evidence="22" id="KW-1185">Reference proteome</keyword>
<feature type="compositionally biased region" description="Basic and acidic residues" evidence="19">
    <location>
        <begin position="322"/>
        <end position="331"/>
    </location>
</feature>
<dbReference type="GO" id="GO:0008270">
    <property type="term" value="F:zinc ion binding"/>
    <property type="evidence" value="ECO:0007669"/>
    <property type="project" value="UniProtKB-KW"/>
</dbReference>
<sequence>MRNKRFLDTASLNPRFLCVCVLKEIAQLEQLLREKDQELARITRWPQHQKDLEIQQLQRSLAEKERVQATRAVLCTSLAEEAEQLRTQLGATVGVCQELLRRLEGKKQEGGSEESHVHPQPSGECTESANAAHLNSLMCKLQEENKVLKQRVAYVESLNAKWQKYDLSREEYVKGLCQRLKGSSPLGGNLGPAEPPMMQQEILRLNRQLEEKMAECARAGRELEDVRKRDGEHIQMLEHQVLTYVDDFKSERADRERAQSKIQDLEEKVMQLKLQLRVQDGKDAPGTCRVHAGCRKATRPQTDAIAAGNTAPAAAVAVTEPSVRKPADQPGKKHASGQPVPGSVRTECRAGTDLQCPRCLVTYGEDQIAAFLKHCSECANL</sequence>
<feature type="compositionally biased region" description="Basic and acidic residues" evidence="19">
    <location>
        <begin position="107"/>
        <end position="117"/>
    </location>
</feature>
<evidence type="ECO:0000256" key="2">
    <source>
        <dbReference type="ARBA" id="ARBA00022490"/>
    </source>
</evidence>
<organism evidence="21 22">
    <name type="scientific">Anguilla anguilla</name>
    <name type="common">European freshwater eel</name>
    <name type="synonym">Muraena anguilla</name>
    <dbReference type="NCBI Taxonomy" id="7936"/>
    <lineage>
        <taxon>Eukaryota</taxon>
        <taxon>Metazoa</taxon>
        <taxon>Chordata</taxon>
        <taxon>Craniata</taxon>
        <taxon>Vertebrata</taxon>
        <taxon>Euteleostomi</taxon>
        <taxon>Actinopterygii</taxon>
        <taxon>Neopterygii</taxon>
        <taxon>Teleostei</taxon>
        <taxon>Anguilliformes</taxon>
        <taxon>Anguillidae</taxon>
        <taxon>Anguilla</taxon>
    </lineage>
</organism>
<evidence type="ECO:0000256" key="9">
    <source>
        <dbReference type="ARBA" id="ARBA00023015"/>
    </source>
</evidence>
<dbReference type="Gene3D" id="1.20.5.990">
    <property type="entry name" value="Nemo cc2-lz domain - 1d5 darpin complex"/>
    <property type="match status" value="1"/>
</dbReference>
<evidence type="ECO:0000256" key="7">
    <source>
        <dbReference type="ARBA" id="ARBA00022833"/>
    </source>
</evidence>
<dbReference type="GO" id="GO:0034134">
    <property type="term" value="P:toll-like receptor 2 signaling pathway"/>
    <property type="evidence" value="ECO:0007669"/>
    <property type="project" value="TreeGrafter"/>
</dbReference>
<keyword evidence="11" id="KW-0804">Transcription</keyword>
<proteinExistence type="predicted"/>
<evidence type="ECO:0000259" key="20">
    <source>
        <dbReference type="PROSITE" id="PS51801"/>
    </source>
</evidence>
<feature type="domain" description="CCHC NOA-type" evidence="20">
    <location>
        <begin position="348"/>
        <end position="380"/>
    </location>
</feature>
<evidence type="ECO:0000256" key="5">
    <source>
        <dbReference type="ARBA" id="ARBA00022723"/>
    </source>
</evidence>
<dbReference type="GO" id="GO:0070530">
    <property type="term" value="F:K63-linked polyubiquitin modification-dependent protein binding"/>
    <property type="evidence" value="ECO:0007669"/>
    <property type="project" value="InterPro"/>
</dbReference>
<dbReference type="GO" id="GO:0005737">
    <property type="term" value="C:cytoplasm"/>
    <property type="evidence" value="ECO:0007669"/>
    <property type="project" value="UniProtKB-SubCell"/>
</dbReference>
<evidence type="ECO:0000256" key="10">
    <source>
        <dbReference type="ARBA" id="ARBA00023054"/>
    </source>
</evidence>
<gene>
    <name evidence="21" type="ORF">ANANG_G00133770</name>
</gene>
<comment type="subunit">
    <text evidence="14">Interacts with STK11/LKB1, TNFAIP3, IKBKG, NFKB1, MAP3K8, TEK, RIPK1, CHUK, IKBKB and SMARCD1. Interacts with polyubiquitin.</text>
</comment>
<dbReference type="GO" id="GO:0006357">
    <property type="term" value="P:regulation of transcription by RNA polymerase II"/>
    <property type="evidence" value="ECO:0007669"/>
    <property type="project" value="TreeGrafter"/>
</dbReference>
<evidence type="ECO:0000256" key="1">
    <source>
        <dbReference type="ARBA" id="ARBA00004496"/>
    </source>
</evidence>
<name>A0A9D3M9K3_ANGAN</name>
<keyword evidence="5" id="KW-0479">Metal-binding</keyword>
<dbReference type="GO" id="GO:0006915">
    <property type="term" value="P:apoptotic process"/>
    <property type="evidence" value="ECO:0007669"/>
    <property type="project" value="UniProtKB-KW"/>
</dbReference>
<dbReference type="AlphaFoldDB" id="A0A9D3M9K3"/>
<accession>A0A9D3M9K3</accession>
<evidence type="ECO:0000313" key="22">
    <source>
        <dbReference type="Proteomes" id="UP001044222"/>
    </source>
</evidence>
<keyword evidence="2" id="KW-0963">Cytoplasm</keyword>
<evidence type="ECO:0000256" key="16">
    <source>
        <dbReference type="ARBA" id="ARBA00079469"/>
    </source>
</evidence>
<protein>
    <recommendedName>
        <fullName evidence="15">TNFAIP3-interacting protein 2</fullName>
    </recommendedName>
    <alternativeName>
        <fullName evidence="16">A20-binding inhibitor of NF-kappa-B activation 2</fullName>
    </alternativeName>
</protein>
<keyword evidence="8" id="KW-0832">Ubl conjugation</keyword>
<keyword evidence="10 18" id="KW-0175">Coiled coil</keyword>
<comment type="subcellular location">
    <subcellularLocation>
        <location evidence="1">Cytoplasm</location>
    </subcellularLocation>
</comment>
<dbReference type="EMBL" id="JAFIRN010000007">
    <property type="protein sequence ID" value="KAG5844966.1"/>
    <property type="molecule type" value="Genomic_DNA"/>
</dbReference>
<evidence type="ECO:0000256" key="14">
    <source>
        <dbReference type="ARBA" id="ARBA00063508"/>
    </source>
</evidence>
<dbReference type="PANTHER" id="PTHR31882:SF6">
    <property type="entry name" value="TNFAIP3-INTERACTING PROTEIN 2"/>
    <property type="match status" value="1"/>
</dbReference>
<dbReference type="GO" id="GO:0034138">
    <property type="term" value="P:toll-like receptor 3 signaling pathway"/>
    <property type="evidence" value="ECO:0007669"/>
    <property type="project" value="TreeGrafter"/>
</dbReference>
<feature type="region of interest" description="Disordered" evidence="19">
    <location>
        <begin position="322"/>
        <end position="346"/>
    </location>
</feature>
<evidence type="ECO:0000256" key="19">
    <source>
        <dbReference type="SAM" id="MobiDB-lite"/>
    </source>
</evidence>
<evidence type="ECO:0000256" key="13">
    <source>
        <dbReference type="ARBA" id="ARBA00055998"/>
    </source>
</evidence>
<keyword evidence="3" id="KW-0597">Phosphoprotein</keyword>